<evidence type="ECO:0000313" key="3">
    <source>
        <dbReference type="Proteomes" id="UP000623129"/>
    </source>
</evidence>
<reference evidence="2" key="1">
    <citation type="submission" date="2020-01" db="EMBL/GenBank/DDBJ databases">
        <title>Genome sequence of Kobresia littledalei, the first chromosome-level genome in the family Cyperaceae.</title>
        <authorList>
            <person name="Qu G."/>
        </authorList>
    </citation>
    <scope>NUCLEOTIDE SEQUENCE</scope>
    <source>
        <strain evidence="2">C.B.Clarke</strain>
        <tissue evidence="2">Leaf</tissue>
    </source>
</reference>
<dbReference type="EMBL" id="SWLB01000006">
    <property type="protein sequence ID" value="KAF3337560.1"/>
    <property type="molecule type" value="Genomic_DNA"/>
</dbReference>
<dbReference type="InterPro" id="IPR011989">
    <property type="entry name" value="ARM-like"/>
</dbReference>
<dbReference type="OrthoDB" id="635399at2759"/>
<dbReference type="InterPro" id="IPR016024">
    <property type="entry name" value="ARM-type_fold"/>
</dbReference>
<dbReference type="PANTHER" id="PTHR23315">
    <property type="entry name" value="U BOX DOMAIN-CONTAINING"/>
    <property type="match status" value="1"/>
</dbReference>
<keyword evidence="1" id="KW-0833">Ubl conjugation pathway</keyword>
<dbReference type="AlphaFoldDB" id="A0A833VQN1"/>
<accession>A0A833VQN1</accession>
<evidence type="ECO:0000256" key="1">
    <source>
        <dbReference type="ARBA" id="ARBA00022786"/>
    </source>
</evidence>
<dbReference type="PANTHER" id="PTHR23315:SF240">
    <property type="entry name" value="U-BOX DOMAIN-CONTAINING PROTEIN 5"/>
    <property type="match status" value="1"/>
</dbReference>
<evidence type="ECO:0000313" key="2">
    <source>
        <dbReference type="EMBL" id="KAF3337560.1"/>
    </source>
</evidence>
<proteinExistence type="predicted"/>
<keyword evidence="3" id="KW-1185">Reference proteome</keyword>
<comment type="caution">
    <text evidence="2">The sequence shown here is derived from an EMBL/GenBank/DDBJ whole genome shotgun (WGS) entry which is preliminary data.</text>
</comment>
<dbReference type="Gene3D" id="1.25.10.10">
    <property type="entry name" value="Leucine-rich Repeat Variant"/>
    <property type="match status" value="1"/>
</dbReference>
<gene>
    <name evidence="2" type="ORF">FCM35_KLT18147</name>
</gene>
<name>A0A833VQN1_9POAL</name>
<dbReference type="SUPFAM" id="SSF48371">
    <property type="entry name" value="ARM repeat"/>
    <property type="match status" value="1"/>
</dbReference>
<sequence>METYVSGNPKLIHNPPPVKVHATICSELTKLLDKIASILPALESARPGSTLGLKTLCSINLTIEKGKLVIQHCAESSKLYLALTGEKVLARCERLRSSVTENLSLIQSMVPMVLADQVSELIDYLNNIKFAMDPREEAAGKAISQLLHQIEDSADEIRSNTLQKAASNLNLTSHKSLLIEKRSIRKLLEKVTGRNPEKEHALKFLYDLAEKHAKNVKPLDFKIEQNQSDFEPDDVSCHSVSNLKTVCVSLLEGKDDSNENPVTKASKEPNEARLQVLFPWKEGYFSEFSPGKFLNFFKDLGGLEREKRKKAVEDVVALLERDVDTCYLMLSNGFGEALIEFLRMSYQLSDVAAQEVGAQLFLAFIRNNRVEFPTFTEEILRIVTPFLDVETTEALVVLQKFSQYLTSIPHSPSKKLSSDDINILEICMEIVCDLSSQDNTKSQMFSSGYLKTLASILSYEKLAVCSLKVLQIYSFSEEGAQLVGGNPKFISCLVELLETSTSDEKEVALSILYFICSLWHENCFVVREQFVVPSLVDLSVNGSEVAIEMSRKLLQLLRDLRDDDSEMGMGIGTVNTCSNEQFVSKTAPILPKKKGVFSRFRSLVNF</sequence>
<protein>
    <submittedName>
        <fullName evidence="2">U-box domain-containing protein 5-like isoform X1</fullName>
    </submittedName>
</protein>
<organism evidence="2 3">
    <name type="scientific">Carex littledalei</name>
    <dbReference type="NCBI Taxonomy" id="544730"/>
    <lineage>
        <taxon>Eukaryota</taxon>
        <taxon>Viridiplantae</taxon>
        <taxon>Streptophyta</taxon>
        <taxon>Embryophyta</taxon>
        <taxon>Tracheophyta</taxon>
        <taxon>Spermatophyta</taxon>
        <taxon>Magnoliopsida</taxon>
        <taxon>Liliopsida</taxon>
        <taxon>Poales</taxon>
        <taxon>Cyperaceae</taxon>
        <taxon>Cyperoideae</taxon>
        <taxon>Cariceae</taxon>
        <taxon>Carex</taxon>
        <taxon>Carex subgen. Euthyceras</taxon>
    </lineage>
</organism>
<dbReference type="Proteomes" id="UP000623129">
    <property type="component" value="Unassembled WGS sequence"/>
</dbReference>